<comment type="caution">
    <text evidence="2">The sequence shown here is derived from an EMBL/GenBank/DDBJ whole genome shotgun (WGS) entry which is preliminary data.</text>
</comment>
<feature type="signal peptide" evidence="1">
    <location>
        <begin position="1"/>
        <end position="20"/>
    </location>
</feature>
<accession>A0A8H4KF84</accession>
<dbReference type="EMBL" id="JAADJG010000368">
    <property type="protein sequence ID" value="KAF4447939.1"/>
    <property type="molecule type" value="Genomic_DNA"/>
</dbReference>
<proteinExistence type="predicted"/>
<evidence type="ECO:0000313" key="3">
    <source>
        <dbReference type="Proteomes" id="UP000605986"/>
    </source>
</evidence>
<feature type="chain" id="PRO_5034930522" evidence="1">
    <location>
        <begin position="21"/>
        <end position="77"/>
    </location>
</feature>
<evidence type="ECO:0000313" key="2">
    <source>
        <dbReference type="EMBL" id="KAF4447939.1"/>
    </source>
</evidence>
<organism evidence="2 3">
    <name type="scientific">Fusarium austroafricanum</name>
    <dbReference type="NCBI Taxonomy" id="2364996"/>
    <lineage>
        <taxon>Eukaryota</taxon>
        <taxon>Fungi</taxon>
        <taxon>Dikarya</taxon>
        <taxon>Ascomycota</taxon>
        <taxon>Pezizomycotina</taxon>
        <taxon>Sordariomycetes</taxon>
        <taxon>Hypocreomycetidae</taxon>
        <taxon>Hypocreales</taxon>
        <taxon>Nectriaceae</taxon>
        <taxon>Fusarium</taxon>
        <taxon>Fusarium concolor species complex</taxon>
    </lineage>
</organism>
<reference evidence="2" key="1">
    <citation type="submission" date="2020-01" db="EMBL/GenBank/DDBJ databases">
        <title>Identification and distribution of gene clusters putatively required for synthesis of sphingolipid metabolism inhibitors in phylogenetically diverse species of the filamentous fungus Fusarium.</title>
        <authorList>
            <person name="Kim H.-S."/>
            <person name="Busman M."/>
            <person name="Brown D.W."/>
            <person name="Divon H."/>
            <person name="Uhlig S."/>
            <person name="Proctor R.H."/>
        </authorList>
    </citation>
    <scope>NUCLEOTIDE SEQUENCE</scope>
    <source>
        <strain evidence="2">NRRL 53441</strain>
    </source>
</reference>
<dbReference type="Proteomes" id="UP000605986">
    <property type="component" value="Unassembled WGS sequence"/>
</dbReference>
<evidence type="ECO:0000256" key="1">
    <source>
        <dbReference type="SAM" id="SignalP"/>
    </source>
</evidence>
<gene>
    <name evidence="2" type="ORF">F53441_8598</name>
</gene>
<keyword evidence="1" id="KW-0732">Signal</keyword>
<dbReference type="AlphaFoldDB" id="A0A8H4KF84"/>
<name>A0A8H4KF84_9HYPO</name>
<dbReference type="OrthoDB" id="10533360at2759"/>
<protein>
    <submittedName>
        <fullName evidence="2">Uncharacterized protein</fullName>
    </submittedName>
</protein>
<keyword evidence="3" id="KW-1185">Reference proteome</keyword>
<sequence>MHILKILTPALLMSMPLSLAWDVLPHPTSEADIQARDGLGDEVTEIIKEEAVDAVTGFIVRIIIAEECDFTNIPKVS</sequence>